<dbReference type="OrthoDB" id="1862401at2759"/>
<gene>
    <name evidence="2" type="ORF">TRAPUB_9300</name>
</gene>
<dbReference type="InterPro" id="IPR050317">
    <property type="entry name" value="Plant_Fungal_Acyltransferase"/>
</dbReference>
<name>A0A1M2W2W5_TRAPU</name>
<proteinExistence type="predicted"/>
<protein>
    <submittedName>
        <fullName evidence="2">Uncharacterized protein</fullName>
    </submittedName>
</protein>
<evidence type="ECO:0000313" key="2">
    <source>
        <dbReference type="EMBL" id="OJT14189.1"/>
    </source>
</evidence>
<accession>A0A1M2W2W5</accession>
<dbReference type="Pfam" id="PF02458">
    <property type="entry name" value="Transferase"/>
    <property type="match status" value="1"/>
</dbReference>
<dbReference type="PANTHER" id="PTHR31642:SF310">
    <property type="entry name" value="FATTY ALCOHOL:CAFFEOYL-COA ACYLTRANSFERASE"/>
    <property type="match status" value="1"/>
</dbReference>
<evidence type="ECO:0000256" key="1">
    <source>
        <dbReference type="ARBA" id="ARBA00022679"/>
    </source>
</evidence>
<dbReference type="SUPFAM" id="SSF52777">
    <property type="entry name" value="CoA-dependent acyltransferases"/>
    <property type="match status" value="1"/>
</dbReference>
<reference evidence="2 3" key="1">
    <citation type="submission" date="2016-10" db="EMBL/GenBank/DDBJ databases">
        <title>Genome sequence of the basidiomycete white-rot fungus Trametes pubescens.</title>
        <authorList>
            <person name="Makela M.R."/>
            <person name="Granchi Z."/>
            <person name="Peng M."/>
            <person name="De Vries R.P."/>
            <person name="Grigoriev I."/>
            <person name="Riley R."/>
            <person name="Hilden K."/>
        </authorList>
    </citation>
    <scope>NUCLEOTIDE SEQUENCE [LARGE SCALE GENOMIC DNA]</scope>
    <source>
        <strain evidence="2 3">FBCC735</strain>
    </source>
</reference>
<dbReference type="Gene3D" id="3.30.559.10">
    <property type="entry name" value="Chloramphenicol acetyltransferase-like domain"/>
    <property type="match status" value="2"/>
</dbReference>
<evidence type="ECO:0000313" key="3">
    <source>
        <dbReference type="Proteomes" id="UP000184267"/>
    </source>
</evidence>
<dbReference type="PANTHER" id="PTHR31642">
    <property type="entry name" value="TRICHOTHECENE 3-O-ACETYLTRANSFERASE"/>
    <property type="match status" value="1"/>
</dbReference>
<organism evidence="2 3">
    <name type="scientific">Trametes pubescens</name>
    <name type="common">White-rot fungus</name>
    <dbReference type="NCBI Taxonomy" id="154538"/>
    <lineage>
        <taxon>Eukaryota</taxon>
        <taxon>Fungi</taxon>
        <taxon>Dikarya</taxon>
        <taxon>Basidiomycota</taxon>
        <taxon>Agaricomycotina</taxon>
        <taxon>Agaricomycetes</taxon>
        <taxon>Polyporales</taxon>
        <taxon>Polyporaceae</taxon>
        <taxon>Trametes</taxon>
    </lineage>
</organism>
<dbReference type="InterPro" id="IPR023213">
    <property type="entry name" value="CAT-like_dom_sf"/>
</dbReference>
<dbReference type="GO" id="GO:0016747">
    <property type="term" value="F:acyltransferase activity, transferring groups other than amino-acyl groups"/>
    <property type="evidence" value="ECO:0007669"/>
    <property type="project" value="TreeGrafter"/>
</dbReference>
<sequence length="492" mass="55360">MVHTRPTIEPKQPTVLHGENSVKLPGFELWMNYIENVFVIPTRLDAARFKVALSDTLQLYPHAAGHLIRHSEEWEIIISNTSVPLETVETESASVGIDDNWVLQRNLRQFFASRKTVAHHYESAPHGEEESRLLLFKITFATCETAIGVSWHHTLGDATVLQRFIHCLSERYQDHDVVQLPAPTFSKRSFHNPTPTLKDQYSLLMPHLTNTCPTSELGQRYASMNEDTSWVSFKICGDRLRRLKEYTMLAMEDTSAVLSAQDVLTAYIVNVLNRHLGEPITHITNAASYRNVPAVVDSPNVAGNAIYIIPTTLETASASLLDTALAIRKTISRCRTPVFVEEYMAVASALMLSAVNGDRAWLFKAEPGKLSVNSNAAYASSSWPKYDSHHMLCYYRINWRSAHFGYPHATRFHTSGLNDRYLRVFSSNPASTAANSLSDYNVTDDDSLDVFFAIARDLRDKVVETIELELQAPNFPYNIDVTSRPAGAHLVY</sequence>
<dbReference type="AlphaFoldDB" id="A0A1M2W2W5"/>
<dbReference type="Proteomes" id="UP000184267">
    <property type="component" value="Unassembled WGS sequence"/>
</dbReference>
<dbReference type="OMA" id="EWHANEG"/>
<keyword evidence="1" id="KW-0808">Transferase</keyword>
<keyword evidence="3" id="KW-1185">Reference proteome</keyword>
<comment type="caution">
    <text evidence="2">The sequence shown here is derived from an EMBL/GenBank/DDBJ whole genome shotgun (WGS) entry which is preliminary data.</text>
</comment>
<dbReference type="EMBL" id="MNAD01000321">
    <property type="protein sequence ID" value="OJT14189.1"/>
    <property type="molecule type" value="Genomic_DNA"/>
</dbReference>